<reference evidence="1" key="1">
    <citation type="submission" date="2021-10" db="EMBL/GenBank/DDBJ databases">
        <title>Tropical sea cucumber genome reveals ecological adaptation and Cuvierian tubules defense mechanism.</title>
        <authorList>
            <person name="Chen T."/>
        </authorList>
    </citation>
    <scope>NUCLEOTIDE SEQUENCE</scope>
    <source>
        <strain evidence="1">Nanhai2018</strain>
        <tissue evidence="1">Muscle</tissue>
    </source>
</reference>
<comment type="caution">
    <text evidence="1">The sequence shown here is derived from an EMBL/GenBank/DDBJ whole genome shotgun (WGS) entry which is preliminary data.</text>
</comment>
<gene>
    <name evidence="1" type="ORF">HOLleu_44958</name>
</gene>
<proteinExistence type="predicted"/>
<dbReference type="AlphaFoldDB" id="A0A9Q0YBX9"/>
<dbReference type="Proteomes" id="UP001152320">
    <property type="component" value="Unassembled WGS sequence"/>
</dbReference>
<evidence type="ECO:0000313" key="2">
    <source>
        <dbReference type="Proteomes" id="UP001152320"/>
    </source>
</evidence>
<evidence type="ECO:0000313" key="1">
    <source>
        <dbReference type="EMBL" id="KAJ8017549.1"/>
    </source>
</evidence>
<name>A0A9Q0YBX9_HOLLE</name>
<sequence>MADKSGDDIATAILRTKSKPNRLIVEDAISEDNSVVSLSQVFSHFSVNVCVHIV</sequence>
<accession>A0A9Q0YBX9</accession>
<organism evidence="1 2">
    <name type="scientific">Holothuria leucospilota</name>
    <name type="common">Black long sea cucumber</name>
    <name type="synonym">Mertensiothuria leucospilota</name>
    <dbReference type="NCBI Taxonomy" id="206669"/>
    <lineage>
        <taxon>Eukaryota</taxon>
        <taxon>Metazoa</taxon>
        <taxon>Echinodermata</taxon>
        <taxon>Eleutherozoa</taxon>
        <taxon>Echinozoa</taxon>
        <taxon>Holothuroidea</taxon>
        <taxon>Aspidochirotacea</taxon>
        <taxon>Aspidochirotida</taxon>
        <taxon>Holothuriidae</taxon>
        <taxon>Holothuria</taxon>
    </lineage>
</organism>
<dbReference type="EMBL" id="JAIZAY010001507">
    <property type="protein sequence ID" value="KAJ8017549.1"/>
    <property type="molecule type" value="Genomic_DNA"/>
</dbReference>
<dbReference type="OrthoDB" id="27435at2759"/>
<keyword evidence="2" id="KW-1185">Reference proteome</keyword>
<dbReference type="Gene3D" id="2.40.40.20">
    <property type="match status" value="1"/>
</dbReference>
<protein>
    <submittedName>
        <fullName evidence="1">Transitional endoplasmic reticulum ATPase</fullName>
    </submittedName>
</protein>